<evidence type="ECO:0000256" key="3">
    <source>
        <dbReference type="ARBA" id="ARBA00022777"/>
    </source>
</evidence>
<proteinExistence type="predicted"/>
<evidence type="ECO:0000256" key="2">
    <source>
        <dbReference type="ARBA" id="ARBA00022741"/>
    </source>
</evidence>
<dbReference type="Gene3D" id="3.30.200.20">
    <property type="entry name" value="Phosphorylase Kinase, domain 1"/>
    <property type="match status" value="1"/>
</dbReference>
<dbReference type="Pfam" id="PF00069">
    <property type="entry name" value="Pkinase"/>
    <property type="match status" value="1"/>
</dbReference>
<dbReference type="FunFam" id="3.30.200.20:FF:000268">
    <property type="entry name" value="probable receptor-like serine/threonine-protein kinase At5g57670"/>
    <property type="match status" value="1"/>
</dbReference>
<keyword evidence="3" id="KW-0418">Kinase</keyword>
<dbReference type="PROSITE" id="PS50011">
    <property type="entry name" value="PROTEIN_KINASE_DOM"/>
    <property type="match status" value="1"/>
</dbReference>
<organism evidence="7 8">
    <name type="scientific">Liquidambar formosana</name>
    <name type="common">Formosan gum</name>
    <dbReference type="NCBI Taxonomy" id="63359"/>
    <lineage>
        <taxon>Eukaryota</taxon>
        <taxon>Viridiplantae</taxon>
        <taxon>Streptophyta</taxon>
        <taxon>Embryophyta</taxon>
        <taxon>Tracheophyta</taxon>
        <taxon>Spermatophyta</taxon>
        <taxon>Magnoliopsida</taxon>
        <taxon>eudicotyledons</taxon>
        <taxon>Gunneridae</taxon>
        <taxon>Pentapetalae</taxon>
        <taxon>Saxifragales</taxon>
        <taxon>Altingiaceae</taxon>
        <taxon>Liquidambar</taxon>
    </lineage>
</organism>
<dbReference type="InterPro" id="IPR000719">
    <property type="entry name" value="Prot_kinase_dom"/>
</dbReference>
<comment type="caution">
    <text evidence="7">The sequence shown here is derived from an EMBL/GenBank/DDBJ whole genome shotgun (WGS) entry which is preliminary data.</text>
</comment>
<dbReference type="PANTHER" id="PTHR47987:SF5">
    <property type="entry name" value="PROTEIN KINASE DOMAIN-CONTAINING PROTEIN"/>
    <property type="match status" value="1"/>
</dbReference>
<evidence type="ECO:0000256" key="1">
    <source>
        <dbReference type="ARBA" id="ARBA00022679"/>
    </source>
</evidence>
<dbReference type="AlphaFoldDB" id="A0AAP0SA68"/>
<keyword evidence="1" id="KW-0808">Transferase</keyword>
<reference evidence="7 8" key="1">
    <citation type="journal article" date="2024" name="Plant J.">
        <title>Genome sequences and population genomics reveal climatic adaptation and genomic divergence between two closely related sweetgum species.</title>
        <authorList>
            <person name="Xu W.Q."/>
            <person name="Ren C.Q."/>
            <person name="Zhang X.Y."/>
            <person name="Comes H.P."/>
            <person name="Liu X.H."/>
            <person name="Li Y.G."/>
            <person name="Kettle C.J."/>
            <person name="Jalonen R."/>
            <person name="Gaisberger H."/>
            <person name="Ma Y.Z."/>
            <person name="Qiu Y.X."/>
        </authorList>
    </citation>
    <scope>NUCLEOTIDE SEQUENCE [LARGE SCALE GENOMIC DNA]</scope>
    <source>
        <strain evidence="7">Hangzhou</strain>
    </source>
</reference>
<feature type="domain" description="Protein kinase" evidence="6">
    <location>
        <begin position="299"/>
        <end position="576"/>
    </location>
</feature>
<evidence type="ECO:0000313" key="8">
    <source>
        <dbReference type="Proteomes" id="UP001415857"/>
    </source>
</evidence>
<dbReference type="InterPro" id="IPR011009">
    <property type="entry name" value="Kinase-like_dom_sf"/>
</dbReference>
<name>A0AAP0SA68_LIQFO</name>
<protein>
    <recommendedName>
        <fullName evidence="6">Protein kinase domain-containing protein</fullName>
    </recommendedName>
</protein>
<keyword evidence="2 5" id="KW-0547">Nucleotide-binding</keyword>
<gene>
    <name evidence="7" type="ORF">L1049_019729</name>
</gene>
<dbReference type="EMBL" id="JBBPBK010000001">
    <property type="protein sequence ID" value="KAK9291779.1"/>
    <property type="molecule type" value="Genomic_DNA"/>
</dbReference>
<dbReference type="InterPro" id="IPR017441">
    <property type="entry name" value="Protein_kinase_ATP_BS"/>
</dbReference>
<dbReference type="Gene3D" id="1.10.510.10">
    <property type="entry name" value="Transferase(Phosphotransferase) domain 1"/>
    <property type="match status" value="2"/>
</dbReference>
<dbReference type="GO" id="GO:0004672">
    <property type="term" value="F:protein kinase activity"/>
    <property type="evidence" value="ECO:0007669"/>
    <property type="project" value="InterPro"/>
</dbReference>
<sequence>MPELRLLWEVLGPFTQSGLQRQLPSTVEGNSPRISLFSLLIMAKLCIREKQLPQLANNSRDNDWHKNYVHSIHQSLSKNLNLKLLNDTTAAVAVVKSNTGNRYSLRKSASHSRRDTLAKDCSTCAPNSVLPDNSGTQIVEVPPSDGSEDSSLALVPIQTPETVVSSSNSIVIRKSPELRTGWPLLRRVFLCNKKPWEKSNVRKMPVVQWILRFPGRYSSAVVHPDQKQISSGQDEDQLFNLDGETGAIVPVGTDGAIPPPSPYNCLKSLPKELVGFHEKYSSTCRLFSYQELLLATSNFITENLVGKGGSSQVYRGCLPDCKELAVKILKPSEDVLKEFVSEVEIITTLHHKNIISLFGLCFEDNNLVLVYDFLPRGSLEENLHGNKKDEIKFGWGDRYKVALGVAEALDYLHNCSPQPVIHRDVKSSNILLSDDFEPQLSDFGLATWAATSSSHMACTDVAGTFGKPINSEHPKGQESLVMWAKPILKGGKVFQLLDPRLGSNYDHGQIERMGLAATLCIRRAHQFRPEISLVLKLLQGDMETIKWAQQQVNALEELDAMDGEAFPSDIQSHLNLALLDLEDDSLSVSSSEQSVSLEDYLQGRWSRTSSFN</sequence>
<dbReference type="InterPro" id="IPR046958">
    <property type="entry name" value="RBK1/2/STUNTED"/>
</dbReference>
<accession>A0AAP0SA68</accession>
<keyword evidence="8" id="KW-1185">Reference proteome</keyword>
<evidence type="ECO:0000259" key="6">
    <source>
        <dbReference type="PROSITE" id="PS50011"/>
    </source>
</evidence>
<dbReference type="PROSITE" id="PS00107">
    <property type="entry name" value="PROTEIN_KINASE_ATP"/>
    <property type="match status" value="1"/>
</dbReference>
<evidence type="ECO:0000256" key="4">
    <source>
        <dbReference type="ARBA" id="ARBA00022840"/>
    </source>
</evidence>
<dbReference type="InterPro" id="IPR008271">
    <property type="entry name" value="Ser/Thr_kinase_AS"/>
</dbReference>
<keyword evidence="4 5" id="KW-0067">ATP-binding</keyword>
<dbReference type="SUPFAM" id="SSF56112">
    <property type="entry name" value="Protein kinase-like (PK-like)"/>
    <property type="match status" value="1"/>
</dbReference>
<evidence type="ECO:0000313" key="7">
    <source>
        <dbReference type="EMBL" id="KAK9291779.1"/>
    </source>
</evidence>
<dbReference type="Proteomes" id="UP001415857">
    <property type="component" value="Unassembled WGS sequence"/>
</dbReference>
<dbReference type="PANTHER" id="PTHR47987">
    <property type="entry name" value="OS08G0249100 PROTEIN"/>
    <property type="match status" value="1"/>
</dbReference>
<dbReference type="PROSITE" id="PS00108">
    <property type="entry name" value="PROTEIN_KINASE_ST"/>
    <property type="match status" value="1"/>
</dbReference>
<dbReference type="SMART" id="SM00220">
    <property type="entry name" value="S_TKc"/>
    <property type="match status" value="1"/>
</dbReference>
<dbReference type="GO" id="GO:0005524">
    <property type="term" value="F:ATP binding"/>
    <property type="evidence" value="ECO:0007669"/>
    <property type="project" value="UniProtKB-UniRule"/>
</dbReference>
<evidence type="ECO:0000256" key="5">
    <source>
        <dbReference type="PROSITE-ProRule" id="PRU10141"/>
    </source>
</evidence>
<feature type="binding site" evidence="5">
    <location>
        <position position="327"/>
    </location>
    <ligand>
        <name>ATP</name>
        <dbReference type="ChEBI" id="CHEBI:30616"/>
    </ligand>
</feature>